<dbReference type="EMBL" id="SGBD01000001">
    <property type="protein sequence ID" value="RZD14745.1"/>
    <property type="molecule type" value="Genomic_DNA"/>
</dbReference>
<comment type="similarity">
    <text evidence="1">Belongs to the LacAB/RpiB family.</text>
</comment>
<sequence length="170" mass="19551">MTMQLRDWVNTSDRQHKKALKIGIFSDKDSFFFKEKVGIYLDTKWTSLYDLGPSRIEQHKDIFRMAFKLGEAIKTGKLEFGIALLKNNHAAVTVLLNKFKNVRAVFAVDDETIVNSRKEFNANVIVVKNNDVTIDTKNCEREINIFLSTDFTEQNQTVLDFIANAENINV</sequence>
<reference evidence="2 3" key="1">
    <citation type="submission" date="2019-01" db="EMBL/GenBank/DDBJ databases">
        <title>Insights into ecological role of a new deltaproteobacterial order Candidatus Sinidesulfobacterales (Sva0485) by metagenomics and metatranscriptomics.</title>
        <authorList>
            <person name="Tan S."/>
            <person name="Liu J."/>
            <person name="Fang Y."/>
            <person name="Hedlund B.P."/>
            <person name="Lian Z.H."/>
            <person name="Huang L.Y."/>
            <person name="Li J.T."/>
            <person name="Huang L.N."/>
            <person name="Li W.J."/>
            <person name="Jiang H.C."/>
            <person name="Dong H.L."/>
            <person name="Shu W.S."/>
        </authorList>
    </citation>
    <scope>NUCLEOTIDE SEQUENCE [LARGE SCALE GENOMIC DNA]</scope>
    <source>
        <strain evidence="2">AP3</strain>
    </source>
</reference>
<dbReference type="GO" id="GO:0016861">
    <property type="term" value="F:intramolecular oxidoreductase activity, interconverting aldoses and ketoses"/>
    <property type="evidence" value="ECO:0007669"/>
    <property type="project" value="UniProtKB-ARBA"/>
</dbReference>
<proteinExistence type="inferred from homology"/>
<accession>A0A519BBT6</accession>
<dbReference type="InterPro" id="IPR003500">
    <property type="entry name" value="RpiB_LacA_LacB"/>
</dbReference>
<dbReference type="InterPro" id="IPR036569">
    <property type="entry name" value="RpiB_LacA_LacB_sf"/>
</dbReference>
<dbReference type="GO" id="GO:0005975">
    <property type="term" value="P:carbohydrate metabolic process"/>
    <property type="evidence" value="ECO:0007669"/>
    <property type="project" value="InterPro"/>
</dbReference>
<evidence type="ECO:0000313" key="2">
    <source>
        <dbReference type="EMBL" id="RZD14745.1"/>
    </source>
</evidence>
<name>A0A519BBT6_9DELT</name>
<dbReference type="Proteomes" id="UP000320813">
    <property type="component" value="Unassembled WGS sequence"/>
</dbReference>
<evidence type="ECO:0000256" key="1">
    <source>
        <dbReference type="ARBA" id="ARBA00008754"/>
    </source>
</evidence>
<dbReference type="AlphaFoldDB" id="A0A519BBT6"/>
<organism evidence="2 3">
    <name type="scientific">Candidatus Acidulodesulfobacterium ferriphilum</name>
    <dbReference type="NCBI Taxonomy" id="2597223"/>
    <lineage>
        <taxon>Bacteria</taxon>
        <taxon>Deltaproteobacteria</taxon>
        <taxon>Candidatus Acidulodesulfobacterales</taxon>
        <taxon>Candidatus Acidulodesulfobacterium</taxon>
    </lineage>
</organism>
<dbReference type="Pfam" id="PF02502">
    <property type="entry name" value="LacAB_rpiB"/>
    <property type="match status" value="1"/>
</dbReference>
<comment type="caution">
    <text evidence="2">The sequence shown here is derived from an EMBL/GenBank/DDBJ whole genome shotgun (WGS) entry which is preliminary data.</text>
</comment>
<protein>
    <submittedName>
        <fullName evidence="2">Uncharacterized protein</fullName>
    </submittedName>
</protein>
<dbReference type="SUPFAM" id="SSF89623">
    <property type="entry name" value="Ribose/Galactose isomerase RpiB/AlsB"/>
    <property type="match status" value="1"/>
</dbReference>
<gene>
    <name evidence="2" type="ORF">EVJ47_00195</name>
</gene>
<evidence type="ECO:0000313" key="3">
    <source>
        <dbReference type="Proteomes" id="UP000320813"/>
    </source>
</evidence>
<dbReference type="Gene3D" id="3.40.1400.10">
    <property type="entry name" value="Sugar-phosphate isomerase, RpiB/LacA/LacB"/>
    <property type="match status" value="1"/>
</dbReference>